<keyword evidence="4 7" id="KW-0663">Pyridoxal phosphate</keyword>
<dbReference type="PANTHER" id="PTHR30244">
    <property type="entry name" value="TRANSAMINASE"/>
    <property type="match status" value="1"/>
</dbReference>
<dbReference type="FunFam" id="3.40.640.10:FF:000090">
    <property type="entry name" value="Pyridoxal phosphate-dependent aminotransferase"/>
    <property type="match status" value="1"/>
</dbReference>
<proteinExistence type="inferred from homology"/>
<dbReference type="Proteomes" id="UP000034448">
    <property type="component" value="Unassembled WGS sequence"/>
</dbReference>
<evidence type="ECO:0000313" key="9">
    <source>
        <dbReference type="EMBL" id="KKQ15734.1"/>
    </source>
</evidence>
<dbReference type="AlphaFoldDB" id="A0A0G0HUN0"/>
<dbReference type="GO" id="GO:0030170">
    <property type="term" value="F:pyridoxal phosphate binding"/>
    <property type="evidence" value="ECO:0007669"/>
    <property type="project" value="TreeGrafter"/>
</dbReference>
<evidence type="ECO:0000256" key="2">
    <source>
        <dbReference type="ARBA" id="ARBA00022576"/>
    </source>
</evidence>
<dbReference type="GO" id="GO:0000271">
    <property type="term" value="P:polysaccharide biosynthetic process"/>
    <property type="evidence" value="ECO:0007669"/>
    <property type="project" value="TreeGrafter"/>
</dbReference>
<dbReference type="Gene3D" id="3.90.1150.10">
    <property type="entry name" value="Aspartate Aminotransferase, domain 1"/>
    <property type="match status" value="1"/>
</dbReference>
<protein>
    <submittedName>
        <fullName evidence="9">DegT/DnrJ/EryC1/StrS aminotransferase</fullName>
    </submittedName>
</protein>
<feature type="active site" description="Proton acceptor" evidence="6">
    <location>
        <position position="184"/>
    </location>
</feature>
<dbReference type="PANTHER" id="PTHR30244:SF34">
    <property type="entry name" value="DTDP-4-AMINO-4,6-DIDEOXYGALACTOSE TRANSAMINASE"/>
    <property type="match status" value="1"/>
</dbReference>
<evidence type="ECO:0000256" key="3">
    <source>
        <dbReference type="ARBA" id="ARBA00022679"/>
    </source>
</evidence>
<dbReference type="PIRSF" id="PIRSF000390">
    <property type="entry name" value="PLP_StrS"/>
    <property type="match status" value="1"/>
</dbReference>
<evidence type="ECO:0000256" key="1">
    <source>
        <dbReference type="ARBA" id="ARBA00001933"/>
    </source>
</evidence>
<accession>A0A0G0HUN0</accession>
<evidence type="ECO:0000256" key="8">
    <source>
        <dbReference type="RuleBase" id="RU004508"/>
    </source>
</evidence>
<keyword evidence="2 9" id="KW-0032">Aminotransferase</keyword>
<dbReference type="GO" id="GO:0008483">
    <property type="term" value="F:transaminase activity"/>
    <property type="evidence" value="ECO:0007669"/>
    <property type="project" value="UniProtKB-KW"/>
</dbReference>
<dbReference type="Pfam" id="PF01041">
    <property type="entry name" value="DegT_DnrJ_EryC1"/>
    <property type="match status" value="1"/>
</dbReference>
<organism evidence="9 10">
    <name type="scientific">Candidatus Daviesbacteria bacterium GW2011_GWA1_36_8</name>
    <dbReference type="NCBI Taxonomy" id="1618417"/>
    <lineage>
        <taxon>Bacteria</taxon>
        <taxon>Candidatus Daviesiibacteriota</taxon>
    </lineage>
</organism>
<evidence type="ECO:0000256" key="5">
    <source>
        <dbReference type="ARBA" id="ARBA00037999"/>
    </source>
</evidence>
<evidence type="ECO:0000256" key="7">
    <source>
        <dbReference type="PIRSR" id="PIRSR000390-2"/>
    </source>
</evidence>
<feature type="modified residue" description="N6-(pyridoxal phosphate)lysine" evidence="7">
    <location>
        <position position="184"/>
    </location>
</feature>
<dbReference type="Gene3D" id="3.40.640.10">
    <property type="entry name" value="Type I PLP-dependent aspartate aminotransferase-like (Major domain)"/>
    <property type="match status" value="1"/>
</dbReference>
<dbReference type="CDD" id="cd00616">
    <property type="entry name" value="AHBA_syn"/>
    <property type="match status" value="1"/>
</dbReference>
<comment type="cofactor">
    <cofactor evidence="1">
        <name>pyridoxal 5'-phosphate</name>
        <dbReference type="ChEBI" id="CHEBI:597326"/>
    </cofactor>
</comment>
<name>A0A0G0HUN0_9BACT</name>
<dbReference type="InterPro" id="IPR015421">
    <property type="entry name" value="PyrdxlP-dep_Trfase_major"/>
</dbReference>
<evidence type="ECO:0000256" key="4">
    <source>
        <dbReference type="ARBA" id="ARBA00022898"/>
    </source>
</evidence>
<dbReference type="SUPFAM" id="SSF53383">
    <property type="entry name" value="PLP-dependent transferases"/>
    <property type="match status" value="1"/>
</dbReference>
<sequence>MRVMIPIAQPIIGKEEEKLVLKGLRSGWVSSIGEYLLEFENKFSKFCSTKYGITTSNGTTALHLALVAADIGPGDEVIVPSMTFVATANSVSYTGAKPIFVDSEMESWNIDPEKIKEKINSRTKAIMPVHLYGHPAEMGLINSIAKKYGLLLIEDAAEAHGAMYKNKKVGSMSDMACFSFYGNKIITTGEGGMVVTSNKVLAKKLKILRDHGISGRRKYYHPHLGFNYRMTNLQAALGVAQLKKIDSIIEKKRQIAGWYKKYLEPVVPEIILQPEAKWAKNVFWMFSILAPKKGKKNRDYLIKELKKKGVDSRPFFFPLNRLPRYKTEESHPVAEFLGASGLNLPSSTDLTEDKIVFISKKVIEIWK</sequence>
<comment type="similarity">
    <text evidence="5 8">Belongs to the DegT/DnrJ/EryC1 family.</text>
</comment>
<dbReference type="PATRIC" id="fig|1618417.4.peg.499"/>
<reference evidence="9 10" key="1">
    <citation type="journal article" date="2015" name="Nature">
        <title>rRNA introns, odd ribosomes, and small enigmatic genomes across a large radiation of phyla.</title>
        <authorList>
            <person name="Brown C.T."/>
            <person name="Hug L.A."/>
            <person name="Thomas B.C."/>
            <person name="Sharon I."/>
            <person name="Castelle C.J."/>
            <person name="Singh A."/>
            <person name="Wilkins M.J."/>
            <person name="Williams K.H."/>
            <person name="Banfield J.F."/>
        </authorList>
    </citation>
    <scope>NUCLEOTIDE SEQUENCE [LARGE SCALE GENOMIC DNA]</scope>
</reference>
<dbReference type="InterPro" id="IPR015422">
    <property type="entry name" value="PyrdxlP-dep_Trfase_small"/>
</dbReference>
<evidence type="ECO:0000256" key="6">
    <source>
        <dbReference type="PIRSR" id="PIRSR000390-1"/>
    </source>
</evidence>
<dbReference type="InterPro" id="IPR000653">
    <property type="entry name" value="DegT/StrS_aminotransferase"/>
</dbReference>
<gene>
    <name evidence="9" type="ORF">US28_C0011G0030</name>
</gene>
<dbReference type="InterPro" id="IPR015424">
    <property type="entry name" value="PyrdxlP-dep_Trfase"/>
</dbReference>
<keyword evidence="3 9" id="KW-0808">Transferase</keyword>
<evidence type="ECO:0000313" key="10">
    <source>
        <dbReference type="Proteomes" id="UP000034448"/>
    </source>
</evidence>
<dbReference type="EMBL" id="LBSJ01000011">
    <property type="protein sequence ID" value="KKQ15734.1"/>
    <property type="molecule type" value="Genomic_DNA"/>
</dbReference>
<comment type="caution">
    <text evidence="9">The sequence shown here is derived from an EMBL/GenBank/DDBJ whole genome shotgun (WGS) entry which is preliminary data.</text>
</comment>